<dbReference type="PANTHER" id="PTHR45727">
    <property type="entry name" value="NPC INTRACELLULAR CHOLESTEROL TRANSPORTER 1"/>
    <property type="match status" value="1"/>
</dbReference>
<dbReference type="Pfam" id="PF22314">
    <property type="entry name" value="NPC1_MLD"/>
    <property type="match status" value="1"/>
</dbReference>
<proteinExistence type="predicted"/>
<gene>
    <name evidence="2" type="ORF">PACLA_8A022416</name>
</gene>
<dbReference type="PANTHER" id="PTHR45727:SF2">
    <property type="entry name" value="NPC INTRACELLULAR CHOLESTEROL TRANSPORTER 1"/>
    <property type="match status" value="1"/>
</dbReference>
<evidence type="ECO:0000313" key="3">
    <source>
        <dbReference type="Proteomes" id="UP001152795"/>
    </source>
</evidence>
<dbReference type="InterPro" id="IPR053956">
    <property type="entry name" value="NPC1_MLD"/>
</dbReference>
<organism evidence="2 3">
    <name type="scientific">Paramuricea clavata</name>
    <name type="common">Red gorgonian</name>
    <name type="synonym">Violescent sea-whip</name>
    <dbReference type="NCBI Taxonomy" id="317549"/>
    <lineage>
        <taxon>Eukaryota</taxon>
        <taxon>Metazoa</taxon>
        <taxon>Cnidaria</taxon>
        <taxon>Anthozoa</taxon>
        <taxon>Octocorallia</taxon>
        <taxon>Malacalcyonacea</taxon>
        <taxon>Plexauridae</taxon>
        <taxon>Paramuricea</taxon>
    </lineage>
</organism>
<protein>
    <recommendedName>
        <fullName evidence="1">NPC1 middle luminal domain-containing protein</fullName>
    </recommendedName>
</protein>
<dbReference type="GO" id="GO:0015918">
    <property type="term" value="P:sterol transport"/>
    <property type="evidence" value="ECO:0007669"/>
    <property type="project" value="TreeGrafter"/>
</dbReference>
<evidence type="ECO:0000259" key="1">
    <source>
        <dbReference type="Pfam" id="PF22314"/>
    </source>
</evidence>
<evidence type="ECO:0000313" key="2">
    <source>
        <dbReference type="EMBL" id="CAB4031085.1"/>
    </source>
</evidence>
<dbReference type="Proteomes" id="UP001152795">
    <property type="component" value="Unassembled WGS sequence"/>
</dbReference>
<reference evidence="2" key="1">
    <citation type="submission" date="2020-04" db="EMBL/GenBank/DDBJ databases">
        <authorList>
            <person name="Alioto T."/>
            <person name="Alioto T."/>
            <person name="Gomez Garrido J."/>
        </authorList>
    </citation>
    <scope>NUCLEOTIDE SEQUENCE</scope>
    <source>
        <strain evidence="2">A484AB</strain>
    </source>
</reference>
<sequence>MNMSVKSNTGSENITTLADFCIKSSSNNNCMVVSPLQYWQNNETKLNKCISVVTNEQCSPSDAAYNYQVAAWGDHFQACTNNPYLTDDITELHLSCLSSYGDPVYPSQVLGGYDRKKYIDASLLFVTFAIKKHPNEIEIKKAKAWQEKFVEYVKNYDDQDLQLAYTSIDLPVRSLDTNIEY</sequence>
<dbReference type="AlphaFoldDB" id="A0A6S7JFF9"/>
<dbReference type="GO" id="GO:0032934">
    <property type="term" value="F:sterol binding"/>
    <property type="evidence" value="ECO:0007669"/>
    <property type="project" value="TreeGrafter"/>
</dbReference>
<keyword evidence="3" id="KW-1185">Reference proteome</keyword>
<dbReference type="GO" id="GO:0016020">
    <property type="term" value="C:membrane"/>
    <property type="evidence" value="ECO:0007669"/>
    <property type="project" value="TreeGrafter"/>
</dbReference>
<name>A0A6S7JFF9_PARCT</name>
<comment type="caution">
    <text evidence="2">The sequence shown here is derived from an EMBL/GenBank/DDBJ whole genome shotgun (WGS) entry which is preliminary data.</text>
</comment>
<accession>A0A6S7JFF9</accession>
<dbReference type="EMBL" id="CACRXK020017351">
    <property type="protein sequence ID" value="CAB4031085.1"/>
    <property type="molecule type" value="Genomic_DNA"/>
</dbReference>
<feature type="domain" description="NPC1 middle luminal" evidence="1">
    <location>
        <begin position="11"/>
        <end position="167"/>
    </location>
</feature>
<dbReference type="OrthoDB" id="6510177at2759"/>